<dbReference type="Proteomes" id="UP000588604">
    <property type="component" value="Unassembled WGS sequence"/>
</dbReference>
<keyword evidence="3" id="KW-1185">Reference proteome</keyword>
<dbReference type="InterPro" id="IPR002018">
    <property type="entry name" value="CarbesteraseB"/>
</dbReference>
<accession>A0A841MNB2</accession>
<evidence type="ECO:0000313" key="2">
    <source>
        <dbReference type="EMBL" id="MBB6327007.1"/>
    </source>
</evidence>
<evidence type="ECO:0000313" key="3">
    <source>
        <dbReference type="Proteomes" id="UP000588604"/>
    </source>
</evidence>
<name>A0A841MNB2_9BACT</name>
<proteinExistence type="predicted"/>
<dbReference type="InterPro" id="IPR050309">
    <property type="entry name" value="Type-B_Carboxylest/Lipase"/>
</dbReference>
<gene>
    <name evidence="2" type="ORF">FHS59_002635</name>
</gene>
<comment type="caution">
    <text evidence="2">The sequence shown here is derived from an EMBL/GenBank/DDBJ whole genome shotgun (WGS) entry which is preliminary data.</text>
</comment>
<dbReference type="Gene3D" id="3.40.50.1820">
    <property type="entry name" value="alpha/beta hydrolase"/>
    <property type="match status" value="1"/>
</dbReference>
<evidence type="ECO:0000259" key="1">
    <source>
        <dbReference type="Pfam" id="PF00135"/>
    </source>
</evidence>
<dbReference type="Pfam" id="PF00135">
    <property type="entry name" value="COesterase"/>
    <property type="match status" value="1"/>
</dbReference>
<organism evidence="2 3">
    <name type="scientific">Algoriphagus iocasae</name>
    <dbReference type="NCBI Taxonomy" id="1836499"/>
    <lineage>
        <taxon>Bacteria</taxon>
        <taxon>Pseudomonadati</taxon>
        <taxon>Bacteroidota</taxon>
        <taxon>Cytophagia</taxon>
        <taxon>Cytophagales</taxon>
        <taxon>Cyclobacteriaceae</taxon>
        <taxon>Algoriphagus</taxon>
    </lineage>
</organism>
<dbReference type="EMBL" id="JACIJO010000002">
    <property type="protein sequence ID" value="MBB6327007.1"/>
    <property type="molecule type" value="Genomic_DNA"/>
</dbReference>
<dbReference type="PANTHER" id="PTHR11559">
    <property type="entry name" value="CARBOXYLESTERASE"/>
    <property type="match status" value="1"/>
</dbReference>
<dbReference type="AlphaFoldDB" id="A0A841MNB2"/>
<protein>
    <submittedName>
        <fullName evidence="2">Carboxylesterase type B</fullName>
    </submittedName>
</protein>
<dbReference type="SUPFAM" id="SSF53474">
    <property type="entry name" value="alpha/beta-Hydrolases"/>
    <property type="match status" value="1"/>
</dbReference>
<reference evidence="2 3" key="1">
    <citation type="submission" date="2020-08" db="EMBL/GenBank/DDBJ databases">
        <title>Genomic Encyclopedia of Type Strains, Phase IV (KMG-IV): sequencing the most valuable type-strain genomes for metagenomic binning, comparative biology and taxonomic classification.</title>
        <authorList>
            <person name="Goeker M."/>
        </authorList>
    </citation>
    <scope>NUCLEOTIDE SEQUENCE [LARGE SCALE GENOMIC DNA]</scope>
    <source>
        <strain evidence="2 3">DSM 102044</strain>
    </source>
</reference>
<dbReference type="InterPro" id="IPR029058">
    <property type="entry name" value="AB_hydrolase_fold"/>
</dbReference>
<sequence>METAETAYQAGRQAKVPLMIGSSSAEIGGGFINASQTKEELFSQFGELEAEAKAAYDPDGNKEFNEVLTKFTTDWGWGEPARMSARAFVEEDQPVYVWQFGYVPPAARERSPYGAGHGSETSFVFNTLNARWGAQGEPTEEEKELARIMNNYWVNFAKRGNPNGNNLPEWPQYDIQKAGILDITLDGKVTSTPDPRKARFDVLEKAFKNRTRLQTRLGF</sequence>
<feature type="domain" description="Carboxylesterase type B" evidence="1">
    <location>
        <begin position="44"/>
        <end position="194"/>
    </location>
</feature>